<proteinExistence type="predicted"/>
<name>A0A6H5GC13_9HEMI</name>
<organism evidence="1 2">
    <name type="scientific">Nesidiocoris tenuis</name>
    <dbReference type="NCBI Taxonomy" id="355587"/>
    <lineage>
        <taxon>Eukaryota</taxon>
        <taxon>Metazoa</taxon>
        <taxon>Ecdysozoa</taxon>
        <taxon>Arthropoda</taxon>
        <taxon>Hexapoda</taxon>
        <taxon>Insecta</taxon>
        <taxon>Pterygota</taxon>
        <taxon>Neoptera</taxon>
        <taxon>Paraneoptera</taxon>
        <taxon>Hemiptera</taxon>
        <taxon>Heteroptera</taxon>
        <taxon>Panheteroptera</taxon>
        <taxon>Cimicomorpha</taxon>
        <taxon>Miridae</taxon>
        <taxon>Dicyphina</taxon>
        <taxon>Nesidiocoris</taxon>
    </lineage>
</organism>
<accession>A0A6H5GC13</accession>
<evidence type="ECO:0000313" key="2">
    <source>
        <dbReference type="Proteomes" id="UP000479000"/>
    </source>
</evidence>
<dbReference type="AlphaFoldDB" id="A0A6H5GC13"/>
<sequence>MTAFRWYGHFRIYLADYLILTPSALQGKVKVKKKRMHALFEQILHTENTDTGLSLSFSPQEIKQSSSANIETTVSSAEAHVQLNAHRLPATGALSFLLKGRKPSRNEKTPHDIIYLYFMSIRSSQVSLHHALVPASITGMNELRDRRCSCSNMFSGDTKV</sequence>
<protein>
    <submittedName>
        <fullName evidence="1">Uncharacterized protein</fullName>
    </submittedName>
</protein>
<dbReference type="Proteomes" id="UP000479000">
    <property type="component" value="Unassembled WGS sequence"/>
</dbReference>
<gene>
    <name evidence="1" type="ORF">NTEN_LOCUS5518</name>
</gene>
<keyword evidence="2" id="KW-1185">Reference proteome</keyword>
<evidence type="ECO:0000313" key="1">
    <source>
        <dbReference type="EMBL" id="CAA9999235.1"/>
    </source>
</evidence>
<reference evidence="1 2" key="1">
    <citation type="submission" date="2020-02" db="EMBL/GenBank/DDBJ databases">
        <authorList>
            <person name="Ferguson B K."/>
        </authorList>
    </citation>
    <scope>NUCLEOTIDE SEQUENCE [LARGE SCALE GENOMIC DNA]</scope>
</reference>
<dbReference type="EMBL" id="CADCXU010008386">
    <property type="protein sequence ID" value="CAA9999235.1"/>
    <property type="molecule type" value="Genomic_DNA"/>
</dbReference>